<gene>
    <name evidence="2" type="ORF">BSTOLATCC_MIC3970</name>
</gene>
<evidence type="ECO:0000256" key="1">
    <source>
        <dbReference type="SAM" id="Coils"/>
    </source>
</evidence>
<accession>A0AAU9IKK8</accession>
<evidence type="ECO:0000313" key="2">
    <source>
        <dbReference type="EMBL" id="CAG9311684.1"/>
    </source>
</evidence>
<name>A0AAU9IKK8_9CILI</name>
<organism evidence="2 3">
    <name type="scientific">Blepharisma stoltei</name>
    <dbReference type="NCBI Taxonomy" id="1481888"/>
    <lineage>
        <taxon>Eukaryota</taxon>
        <taxon>Sar</taxon>
        <taxon>Alveolata</taxon>
        <taxon>Ciliophora</taxon>
        <taxon>Postciliodesmatophora</taxon>
        <taxon>Heterotrichea</taxon>
        <taxon>Heterotrichida</taxon>
        <taxon>Blepharismidae</taxon>
        <taxon>Blepharisma</taxon>
    </lineage>
</organism>
<protein>
    <submittedName>
        <fullName evidence="2">Uncharacterized protein</fullName>
    </submittedName>
</protein>
<dbReference type="AlphaFoldDB" id="A0AAU9IKK8"/>
<keyword evidence="1" id="KW-0175">Coiled coil</keyword>
<evidence type="ECO:0000313" key="3">
    <source>
        <dbReference type="Proteomes" id="UP001162131"/>
    </source>
</evidence>
<dbReference type="Proteomes" id="UP001162131">
    <property type="component" value="Unassembled WGS sequence"/>
</dbReference>
<dbReference type="EMBL" id="CAJZBQ010000004">
    <property type="protein sequence ID" value="CAG9311684.1"/>
    <property type="molecule type" value="Genomic_DNA"/>
</dbReference>
<proteinExistence type="predicted"/>
<reference evidence="2" key="1">
    <citation type="submission" date="2021-09" db="EMBL/GenBank/DDBJ databases">
        <authorList>
            <consortium name="AG Swart"/>
            <person name="Singh M."/>
            <person name="Singh A."/>
            <person name="Seah K."/>
            <person name="Emmerich C."/>
        </authorList>
    </citation>
    <scope>NUCLEOTIDE SEQUENCE</scope>
    <source>
        <strain evidence="2">ATCC30299</strain>
    </source>
</reference>
<comment type="caution">
    <text evidence="2">The sequence shown here is derived from an EMBL/GenBank/DDBJ whole genome shotgun (WGS) entry which is preliminary data.</text>
</comment>
<keyword evidence="3" id="KW-1185">Reference proteome</keyword>
<sequence>MDFNYEMKIKKLSKLLALPEKVLLANKSANDSKERKGLENYVEAIEKCNEIEKRNKKLTEKLEKIEKEIKALEMRKAENEEKYKERIQNLSRNMKSMESGFNDSNLLETERLVSDKLKEAECIQEMLVKSHNDVIGRARDIFNLKTTMQNQSSDIYYLLETKRDAKSEVYSEFNTRFLEIENNNRFFLENVKCEYEEKIELLSKDINDFIIESKRYFRSKDELIKKMEKESTELFLNFQNQDKLIRDVENGNFNGGIKPIFLLENEIPKYPQREKFPLLFKALASNKLLTAKRDNNYIQLTNNLFTKKYIENTLAKKRSTTADRLNRTAPIRSSSVAKCKNDSMNNAASPVNKSCIKENALLSPIAGIGKSLQEAIIKKQKEIKKIYSNQEQDLKTLEKLGEVLNQVIKERDSNRELYKKEIKHKNDTKIVIDSQKRLLENYFFLTEQGGQQAPSPKVRSRASSKQNKTMIVDSKDLSFDKNPSFVLQAEVPSNNKKY</sequence>
<feature type="coiled-coil region" evidence="1">
    <location>
        <begin position="41"/>
        <end position="100"/>
    </location>
</feature>